<dbReference type="InterPro" id="IPR015424">
    <property type="entry name" value="PyrdxlP-dep_Trfase"/>
</dbReference>
<dbReference type="FunFam" id="3.90.1150.10:FF:000151">
    <property type="entry name" value="Alanine aminotransferase 2"/>
    <property type="match status" value="1"/>
</dbReference>
<comment type="cofactor">
    <cofactor evidence="1">
        <name>pyridoxal 5'-phosphate</name>
        <dbReference type="ChEBI" id="CHEBI:597326"/>
    </cofactor>
</comment>
<dbReference type="InterPro" id="IPR045088">
    <property type="entry name" value="ALAT1/2-like"/>
</dbReference>
<gene>
    <name evidence="10" type="ORF">LOD99_6866</name>
</gene>
<dbReference type="Gene3D" id="3.90.1150.10">
    <property type="entry name" value="Aspartate Aminotransferase, domain 1"/>
    <property type="match status" value="1"/>
</dbReference>
<dbReference type="InterPro" id="IPR004839">
    <property type="entry name" value="Aminotransferase_I/II_large"/>
</dbReference>
<evidence type="ECO:0000256" key="2">
    <source>
        <dbReference type="ARBA" id="ARBA00011738"/>
    </source>
</evidence>
<dbReference type="EMBL" id="JAKMXF010000323">
    <property type="protein sequence ID" value="KAI6648983.1"/>
    <property type="molecule type" value="Genomic_DNA"/>
</dbReference>
<dbReference type="GO" id="GO:0004021">
    <property type="term" value="F:L-alanine:2-oxoglutarate aminotransferase activity"/>
    <property type="evidence" value="ECO:0007669"/>
    <property type="project" value="UniProtKB-EC"/>
</dbReference>
<dbReference type="Pfam" id="PF00155">
    <property type="entry name" value="Aminotran_1_2"/>
    <property type="match status" value="1"/>
</dbReference>
<feature type="domain" description="Aminotransferase class I/classII large" evidence="9">
    <location>
        <begin position="2"/>
        <end position="162"/>
    </location>
</feature>
<comment type="pathway">
    <text evidence="6">Amino-acid degradation; L-alanine degradation via transaminase pathway; pyruvate from L-alanine: step 1/1.</text>
</comment>
<dbReference type="EC" id="2.6.1.2" evidence="7"/>
<evidence type="ECO:0000256" key="4">
    <source>
        <dbReference type="ARBA" id="ARBA00022679"/>
    </source>
</evidence>
<evidence type="ECO:0000256" key="8">
    <source>
        <dbReference type="ARBA" id="ARBA00047412"/>
    </source>
</evidence>
<proteinExistence type="predicted"/>
<dbReference type="Proteomes" id="UP001165289">
    <property type="component" value="Unassembled WGS sequence"/>
</dbReference>
<dbReference type="AlphaFoldDB" id="A0AAV7JJW9"/>
<dbReference type="PANTHER" id="PTHR11751">
    <property type="entry name" value="ALANINE AMINOTRANSFERASE"/>
    <property type="match status" value="1"/>
</dbReference>
<keyword evidence="4" id="KW-0808">Transferase</keyword>
<evidence type="ECO:0000256" key="1">
    <source>
        <dbReference type="ARBA" id="ARBA00001933"/>
    </source>
</evidence>
<evidence type="ECO:0000313" key="11">
    <source>
        <dbReference type="Proteomes" id="UP001165289"/>
    </source>
</evidence>
<dbReference type="InterPro" id="IPR015422">
    <property type="entry name" value="PyrdxlP-dep_Trfase_small"/>
</dbReference>
<comment type="subunit">
    <text evidence="2">Homodimer.</text>
</comment>
<keyword evidence="5" id="KW-0663">Pyridoxal phosphate</keyword>
<evidence type="ECO:0000313" key="10">
    <source>
        <dbReference type="EMBL" id="KAI6648983.1"/>
    </source>
</evidence>
<dbReference type="PANTHER" id="PTHR11751:SF29">
    <property type="entry name" value="ALANINE TRANSAMINASE"/>
    <property type="match status" value="1"/>
</dbReference>
<evidence type="ECO:0000256" key="6">
    <source>
        <dbReference type="ARBA" id="ARBA00025708"/>
    </source>
</evidence>
<dbReference type="SUPFAM" id="SSF53383">
    <property type="entry name" value="PLP-dependent transferases"/>
    <property type="match status" value="1"/>
</dbReference>
<reference evidence="10 11" key="1">
    <citation type="journal article" date="2023" name="BMC Biol.">
        <title>The compact genome of the sponge Oopsacas minuta (Hexactinellida) is lacking key metazoan core genes.</title>
        <authorList>
            <person name="Santini S."/>
            <person name="Schenkelaars Q."/>
            <person name="Jourda C."/>
            <person name="Duchesne M."/>
            <person name="Belahbib H."/>
            <person name="Rocher C."/>
            <person name="Selva M."/>
            <person name="Riesgo A."/>
            <person name="Vervoort M."/>
            <person name="Leys S.P."/>
            <person name="Kodjabachian L."/>
            <person name="Le Bivic A."/>
            <person name="Borchiellini C."/>
            <person name="Claverie J.M."/>
            <person name="Renard E."/>
        </authorList>
    </citation>
    <scope>NUCLEOTIDE SEQUENCE [LARGE SCALE GENOMIC DNA]</scope>
    <source>
        <strain evidence="10">SPO-2</strain>
    </source>
</reference>
<evidence type="ECO:0000259" key="9">
    <source>
        <dbReference type="Pfam" id="PF00155"/>
    </source>
</evidence>
<evidence type="ECO:0000256" key="7">
    <source>
        <dbReference type="ARBA" id="ARBA00026106"/>
    </source>
</evidence>
<organism evidence="10 11">
    <name type="scientific">Oopsacas minuta</name>
    <dbReference type="NCBI Taxonomy" id="111878"/>
    <lineage>
        <taxon>Eukaryota</taxon>
        <taxon>Metazoa</taxon>
        <taxon>Porifera</taxon>
        <taxon>Hexactinellida</taxon>
        <taxon>Hexasterophora</taxon>
        <taxon>Lyssacinosida</taxon>
        <taxon>Leucopsacidae</taxon>
        <taxon>Oopsacas</taxon>
    </lineage>
</organism>
<keyword evidence="3 10" id="KW-0032">Aminotransferase</keyword>
<comment type="catalytic activity">
    <reaction evidence="8">
        <text>L-alanine + 2-oxoglutarate = pyruvate + L-glutamate</text>
        <dbReference type="Rhea" id="RHEA:19453"/>
        <dbReference type="ChEBI" id="CHEBI:15361"/>
        <dbReference type="ChEBI" id="CHEBI:16810"/>
        <dbReference type="ChEBI" id="CHEBI:29985"/>
        <dbReference type="ChEBI" id="CHEBI:57972"/>
        <dbReference type="EC" id="2.6.1.2"/>
    </reaction>
</comment>
<accession>A0AAV7JJW9</accession>
<evidence type="ECO:0000256" key="3">
    <source>
        <dbReference type="ARBA" id="ARBA00022576"/>
    </source>
</evidence>
<protein>
    <recommendedName>
        <fullName evidence="7">alanine transaminase</fullName>
        <ecNumber evidence="7">2.6.1.2</ecNumber>
    </recommendedName>
</protein>
<evidence type="ECO:0000256" key="5">
    <source>
        <dbReference type="ARBA" id="ARBA00022898"/>
    </source>
</evidence>
<name>A0AAV7JJW9_9METZ</name>
<dbReference type="GO" id="GO:0030170">
    <property type="term" value="F:pyridoxal phosphate binding"/>
    <property type="evidence" value="ECO:0007669"/>
    <property type="project" value="InterPro"/>
</dbReference>
<comment type="caution">
    <text evidence="10">The sequence shown here is derived from an EMBL/GenBank/DDBJ whole genome shotgun (WGS) entry which is preliminary data.</text>
</comment>
<keyword evidence="11" id="KW-1185">Reference proteome</keyword>
<sequence>MGECGFRGGYAELIGFDEDTIYQITKLLSSMLCPNIAGQLLFESYVNPPIIGDPSFKLYSIEKDQILRSLSNRASMLYKSMQNIPNISINPVQGAMYAFPRIFLPENAVSASLNHSDPILRIPDVYYCMKLLEETGIVAVPGSGFGQVDGTWHFRTTILPHEDIFDEFLLRFRQFHIRFLQAHS</sequence>